<evidence type="ECO:0000313" key="3">
    <source>
        <dbReference type="Proteomes" id="UP000282574"/>
    </source>
</evidence>
<name>A0AB37URZ8_9CYAN</name>
<accession>A0AB37URZ8</accession>
<dbReference type="RefSeq" id="WP_127022345.1">
    <property type="nucleotide sequence ID" value="NZ_JAVKZF010000005.1"/>
</dbReference>
<proteinExistence type="predicted"/>
<feature type="region of interest" description="Disordered" evidence="1">
    <location>
        <begin position="57"/>
        <end position="124"/>
    </location>
</feature>
<evidence type="ECO:0000313" key="2">
    <source>
        <dbReference type="EMBL" id="RUT14115.1"/>
    </source>
</evidence>
<evidence type="ECO:0000256" key="1">
    <source>
        <dbReference type="SAM" id="MobiDB-lite"/>
    </source>
</evidence>
<keyword evidence="3" id="KW-1185">Reference proteome</keyword>
<dbReference type="AlphaFoldDB" id="A0AB37URZ8"/>
<feature type="compositionally biased region" description="Polar residues" evidence="1">
    <location>
        <begin position="64"/>
        <end position="75"/>
    </location>
</feature>
<sequence>MLNFFHIAGLSLLSLTSTNSILVDMDSSSNLSNSNFLCYMRTSEGAVLNLENLCQSDEKKENTSIKPGSTSTENNLDNEGELSNEGDSNMDTTSNTPDHSDSLDNESISPDSEQLDIEDNDTEP</sequence>
<comment type="caution">
    <text evidence="2">The sequence shown here is derived from an EMBL/GenBank/DDBJ whole genome shotgun (WGS) entry which is preliminary data.</text>
</comment>
<dbReference type="Proteomes" id="UP000282574">
    <property type="component" value="Unassembled WGS sequence"/>
</dbReference>
<protein>
    <submittedName>
        <fullName evidence="2">Uncharacterized protein</fullName>
    </submittedName>
</protein>
<dbReference type="EMBL" id="RSCK01000003">
    <property type="protein sequence ID" value="RUT14115.1"/>
    <property type="molecule type" value="Genomic_DNA"/>
</dbReference>
<reference evidence="2 3" key="1">
    <citation type="journal article" date="2019" name="Genome Biol. Evol.">
        <title>Day and night: Metabolic profiles and evolutionary relationships of six axenic non-marine cyanobacteria.</title>
        <authorList>
            <person name="Will S.E."/>
            <person name="Henke P."/>
            <person name="Boedeker C."/>
            <person name="Huang S."/>
            <person name="Brinkmann H."/>
            <person name="Rohde M."/>
            <person name="Jarek M."/>
            <person name="Friedl T."/>
            <person name="Seufert S."/>
            <person name="Schumacher M."/>
            <person name="Overmann J."/>
            <person name="Neumann-Schaal M."/>
            <person name="Petersen J."/>
        </authorList>
    </citation>
    <scope>NUCLEOTIDE SEQUENCE [LARGE SCALE GENOMIC DNA]</scope>
    <source>
        <strain evidence="2 3">SAG 39.79</strain>
    </source>
</reference>
<feature type="compositionally biased region" description="Polar residues" evidence="1">
    <location>
        <begin position="85"/>
        <end position="97"/>
    </location>
</feature>
<feature type="compositionally biased region" description="Acidic residues" evidence="1">
    <location>
        <begin position="113"/>
        <end position="124"/>
    </location>
</feature>
<organism evidence="2 3">
    <name type="scientific">Chroococcidiopsis cubana SAG 39.79</name>
    <dbReference type="NCBI Taxonomy" id="388085"/>
    <lineage>
        <taxon>Bacteria</taxon>
        <taxon>Bacillati</taxon>
        <taxon>Cyanobacteriota</taxon>
        <taxon>Cyanophyceae</taxon>
        <taxon>Chroococcidiopsidales</taxon>
        <taxon>Chroococcidiopsidaceae</taxon>
        <taxon>Chroococcidiopsis</taxon>
    </lineage>
</organism>
<gene>
    <name evidence="2" type="ORF">DSM107010_05980</name>
</gene>